<protein>
    <recommendedName>
        <fullName evidence="4">Aminotransferase class I/classII large domain-containing protein</fullName>
    </recommendedName>
</protein>
<dbReference type="Gene3D" id="3.90.1150.10">
    <property type="entry name" value="Aspartate Aminotransferase, domain 1"/>
    <property type="match status" value="2"/>
</dbReference>
<dbReference type="EMBL" id="AQGS01000017">
    <property type="protein sequence ID" value="EPS45330.1"/>
    <property type="molecule type" value="Genomic_DNA"/>
</dbReference>
<comment type="cofactor">
    <cofactor evidence="1">
        <name>pyridoxal 5'-phosphate</name>
        <dbReference type="ChEBI" id="CHEBI:597326"/>
    </cofactor>
</comment>
<evidence type="ECO:0000313" key="6">
    <source>
        <dbReference type="Proteomes" id="UP000015100"/>
    </source>
</evidence>
<keyword evidence="2" id="KW-0808">Transferase</keyword>
<dbReference type="SUPFAM" id="SSF53383">
    <property type="entry name" value="PLP-dependent transferases"/>
    <property type="match status" value="1"/>
</dbReference>
<dbReference type="GO" id="GO:0030170">
    <property type="term" value="F:pyridoxal phosphate binding"/>
    <property type="evidence" value="ECO:0007669"/>
    <property type="project" value="InterPro"/>
</dbReference>
<accession>S8AQW9</accession>
<evidence type="ECO:0000259" key="4">
    <source>
        <dbReference type="Pfam" id="PF00155"/>
    </source>
</evidence>
<dbReference type="GO" id="GO:0009102">
    <property type="term" value="P:biotin biosynthetic process"/>
    <property type="evidence" value="ECO:0007669"/>
    <property type="project" value="TreeGrafter"/>
</dbReference>
<evidence type="ECO:0000256" key="2">
    <source>
        <dbReference type="ARBA" id="ARBA00022679"/>
    </source>
</evidence>
<evidence type="ECO:0000256" key="3">
    <source>
        <dbReference type="ARBA" id="ARBA00022898"/>
    </source>
</evidence>
<evidence type="ECO:0000256" key="1">
    <source>
        <dbReference type="ARBA" id="ARBA00001933"/>
    </source>
</evidence>
<dbReference type="InterPro" id="IPR050087">
    <property type="entry name" value="AON_synthase_class-II"/>
</dbReference>
<dbReference type="OMA" id="MEEYSIN"/>
<sequence>MSFYDGLAARGAKLHYNKPNDFSQLEANIQKYGPGIILIESIYSISGTFSPIEEIIRIKKQYGCVLVVDESHSFGLFGKEGRGYVHMKGVQNDVDFVTASLSKAYSTRAGIVFSPNSTFVKENSFTYVFSSALMRNDIVRIRAMWDLIKASDDRRQKLQESSRLLRRELSKVAPVVKVQYPSSIFRMGGLALPSHKNVKYEGPTSAIISIRSKDEEEMSALHHHLSARGILVSPFCAPATSPKHPIVRITVNASTTPDEICKVTSAVAEFMRPAITAKL</sequence>
<comment type="caution">
    <text evidence="5">The sequence shown here is derived from an EMBL/GenBank/DDBJ whole genome shotgun (WGS) entry which is preliminary data.</text>
</comment>
<feature type="domain" description="Aminotransferase class I/classII large" evidence="4">
    <location>
        <begin position="3"/>
        <end position="263"/>
    </location>
</feature>
<evidence type="ECO:0000313" key="5">
    <source>
        <dbReference type="EMBL" id="EPS45330.1"/>
    </source>
</evidence>
<dbReference type="PANTHER" id="PTHR13693:SF100">
    <property type="entry name" value="8-AMINO-7-OXONONANOATE SYNTHASE"/>
    <property type="match status" value="1"/>
</dbReference>
<dbReference type="OrthoDB" id="2382073at2759"/>
<name>S8AQW9_DACHA</name>
<reference evidence="5 6" key="1">
    <citation type="journal article" date="2013" name="PLoS Genet.">
        <title>Genomic mechanisms accounting for the adaptation to parasitism in nematode-trapping fungi.</title>
        <authorList>
            <person name="Meerupati T."/>
            <person name="Andersson K.M."/>
            <person name="Friman E."/>
            <person name="Kumar D."/>
            <person name="Tunlid A."/>
            <person name="Ahren D."/>
        </authorList>
    </citation>
    <scope>NUCLEOTIDE SEQUENCE [LARGE SCALE GENOMIC DNA]</scope>
    <source>
        <strain evidence="5 6">CBS 200.50</strain>
    </source>
</reference>
<dbReference type="InterPro" id="IPR004839">
    <property type="entry name" value="Aminotransferase_I/II_large"/>
</dbReference>
<proteinExistence type="predicted"/>
<dbReference type="Proteomes" id="UP000015100">
    <property type="component" value="Unassembled WGS sequence"/>
</dbReference>
<dbReference type="InterPro" id="IPR015422">
    <property type="entry name" value="PyrdxlP-dep_Trfase_small"/>
</dbReference>
<reference evidence="6" key="2">
    <citation type="submission" date="2013-04" db="EMBL/GenBank/DDBJ databases">
        <title>Genomic mechanisms accounting for the adaptation to parasitism in nematode-trapping fungi.</title>
        <authorList>
            <person name="Ahren D.G."/>
        </authorList>
    </citation>
    <scope>NUCLEOTIDE SEQUENCE [LARGE SCALE GENOMIC DNA]</scope>
    <source>
        <strain evidence="6">CBS 200.50</strain>
    </source>
</reference>
<dbReference type="AlphaFoldDB" id="S8AQW9"/>
<gene>
    <name evidence="5" type="ORF">H072_672</name>
</gene>
<dbReference type="HOGENOM" id="CLU_015846_11_0_1"/>
<dbReference type="eggNOG" id="KOG1359">
    <property type="taxonomic scope" value="Eukaryota"/>
</dbReference>
<organism evidence="5 6">
    <name type="scientific">Dactylellina haptotyla (strain CBS 200.50)</name>
    <name type="common">Nematode-trapping fungus</name>
    <name type="synonym">Monacrosporium haptotylum</name>
    <dbReference type="NCBI Taxonomy" id="1284197"/>
    <lineage>
        <taxon>Eukaryota</taxon>
        <taxon>Fungi</taxon>
        <taxon>Dikarya</taxon>
        <taxon>Ascomycota</taxon>
        <taxon>Pezizomycotina</taxon>
        <taxon>Orbiliomycetes</taxon>
        <taxon>Orbiliales</taxon>
        <taxon>Orbiliaceae</taxon>
        <taxon>Dactylellina</taxon>
    </lineage>
</organism>
<keyword evidence="3" id="KW-0663">Pyridoxal phosphate</keyword>
<dbReference type="GO" id="GO:0008710">
    <property type="term" value="F:8-amino-7-oxononanoate synthase activity"/>
    <property type="evidence" value="ECO:0007669"/>
    <property type="project" value="TreeGrafter"/>
</dbReference>
<keyword evidence="6" id="KW-1185">Reference proteome</keyword>
<dbReference type="Gene3D" id="3.40.640.10">
    <property type="entry name" value="Type I PLP-dependent aspartate aminotransferase-like (Major domain)"/>
    <property type="match status" value="1"/>
</dbReference>
<dbReference type="STRING" id="1284197.S8AQW9"/>
<dbReference type="Pfam" id="PF00155">
    <property type="entry name" value="Aminotran_1_2"/>
    <property type="match status" value="1"/>
</dbReference>
<dbReference type="PANTHER" id="PTHR13693">
    <property type="entry name" value="CLASS II AMINOTRANSFERASE/8-AMINO-7-OXONONANOATE SYNTHASE"/>
    <property type="match status" value="1"/>
</dbReference>
<dbReference type="InterPro" id="IPR015421">
    <property type="entry name" value="PyrdxlP-dep_Trfase_major"/>
</dbReference>
<dbReference type="InterPro" id="IPR015424">
    <property type="entry name" value="PyrdxlP-dep_Trfase"/>
</dbReference>